<evidence type="ECO:0000256" key="1">
    <source>
        <dbReference type="SAM" id="MobiDB-lite"/>
    </source>
</evidence>
<accession>A0ABQ2KT77</accession>
<reference evidence="3" key="1">
    <citation type="journal article" date="2019" name="Int. J. Syst. Evol. Microbiol.">
        <title>The Global Catalogue of Microorganisms (GCM) 10K type strain sequencing project: providing services to taxonomists for standard genome sequencing and annotation.</title>
        <authorList>
            <consortium name="The Broad Institute Genomics Platform"/>
            <consortium name="The Broad Institute Genome Sequencing Center for Infectious Disease"/>
            <person name="Wu L."/>
            <person name="Ma J."/>
        </authorList>
    </citation>
    <scope>NUCLEOTIDE SEQUENCE [LARGE SCALE GENOMIC DNA]</scope>
    <source>
        <strain evidence="3">CGMCC 4.7329</strain>
    </source>
</reference>
<organism evidence="2 3">
    <name type="scientific">Nocardia rhizosphaerihabitans</name>
    <dbReference type="NCBI Taxonomy" id="1691570"/>
    <lineage>
        <taxon>Bacteria</taxon>
        <taxon>Bacillati</taxon>
        <taxon>Actinomycetota</taxon>
        <taxon>Actinomycetes</taxon>
        <taxon>Mycobacteriales</taxon>
        <taxon>Nocardiaceae</taxon>
        <taxon>Nocardia</taxon>
    </lineage>
</organism>
<comment type="caution">
    <text evidence="2">The sequence shown here is derived from an EMBL/GenBank/DDBJ whole genome shotgun (WGS) entry which is preliminary data.</text>
</comment>
<proteinExistence type="predicted"/>
<sequence>MTTDAPISRAGREAPLPPTTEPPRTFGFAAQAVCWTDLGIGMRDALGVHLTRWTPASLFSFLVTGAATGVGWSSVGGDD</sequence>
<feature type="region of interest" description="Disordered" evidence="1">
    <location>
        <begin position="1"/>
        <end position="23"/>
    </location>
</feature>
<dbReference type="EMBL" id="BMNE01000006">
    <property type="protein sequence ID" value="GGN90800.1"/>
    <property type="molecule type" value="Genomic_DNA"/>
</dbReference>
<evidence type="ECO:0000313" key="3">
    <source>
        <dbReference type="Proteomes" id="UP000658127"/>
    </source>
</evidence>
<dbReference type="Proteomes" id="UP000658127">
    <property type="component" value="Unassembled WGS sequence"/>
</dbReference>
<keyword evidence="3" id="KW-1185">Reference proteome</keyword>
<protein>
    <submittedName>
        <fullName evidence="2">Uncharacterized protein</fullName>
    </submittedName>
</protein>
<dbReference type="RefSeq" id="WP_189032897.1">
    <property type="nucleotide sequence ID" value="NZ_BMNE01000006.1"/>
</dbReference>
<name>A0ABQ2KT77_9NOCA</name>
<gene>
    <name evidence="2" type="ORF">GCM10011610_50290</name>
</gene>
<evidence type="ECO:0000313" key="2">
    <source>
        <dbReference type="EMBL" id="GGN90800.1"/>
    </source>
</evidence>